<feature type="domain" description="Carboxymuconolactone decarboxylase-like" evidence="1">
    <location>
        <begin position="15"/>
        <end position="99"/>
    </location>
</feature>
<dbReference type="InterPro" id="IPR029032">
    <property type="entry name" value="AhpD-like"/>
</dbReference>
<dbReference type="AlphaFoldDB" id="A0AA35RYQ0"/>
<dbReference type="PANTHER" id="PTHR33570">
    <property type="entry name" value="4-CARBOXYMUCONOLACTONE DECARBOXYLASE FAMILY PROTEIN"/>
    <property type="match status" value="1"/>
</dbReference>
<name>A0AA35RYQ0_GEOBA</name>
<comment type="caution">
    <text evidence="2">The sequence shown here is derived from an EMBL/GenBank/DDBJ whole genome shotgun (WGS) entry which is preliminary data.</text>
</comment>
<protein>
    <submittedName>
        <fullName evidence="2">4-carboxymuconolactone decarboxylase</fullName>
    </submittedName>
</protein>
<keyword evidence="3" id="KW-1185">Reference proteome</keyword>
<dbReference type="Pfam" id="PF02627">
    <property type="entry name" value="CMD"/>
    <property type="match status" value="1"/>
</dbReference>
<organism evidence="2 3">
    <name type="scientific">Geodia barretti</name>
    <name type="common">Barrett's horny sponge</name>
    <dbReference type="NCBI Taxonomy" id="519541"/>
    <lineage>
        <taxon>Eukaryota</taxon>
        <taxon>Metazoa</taxon>
        <taxon>Porifera</taxon>
        <taxon>Demospongiae</taxon>
        <taxon>Heteroscleromorpha</taxon>
        <taxon>Tetractinellida</taxon>
        <taxon>Astrophorina</taxon>
        <taxon>Geodiidae</taxon>
        <taxon>Geodia</taxon>
    </lineage>
</organism>
<dbReference type="PANTHER" id="PTHR33570:SF9">
    <property type="entry name" value="BLL4600 PROTEIN"/>
    <property type="match status" value="1"/>
</dbReference>
<dbReference type="InterPro" id="IPR052512">
    <property type="entry name" value="4CMD/NDH-1_regulator"/>
</dbReference>
<gene>
    <name evidence="2" type="ORF">GBAR_LOCUS11315</name>
</gene>
<evidence type="ECO:0000313" key="2">
    <source>
        <dbReference type="EMBL" id="CAI8018681.1"/>
    </source>
</evidence>
<dbReference type="InterPro" id="IPR003779">
    <property type="entry name" value="CMD-like"/>
</dbReference>
<dbReference type="GO" id="GO:0051920">
    <property type="term" value="F:peroxiredoxin activity"/>
    <property type="evidence" value="ECO:0007669"/>
    <property type="project" value="InterPro"/>
</dbReference>
<reference evidence="2" key="1">
    <citation type="submission" date="2023-03" db="EMBL/GenBank/DDBJ databases">
        <authorList>
            <person name="Steffen K."/>
            <person name="Cardenas P."/>
        </authorList>
    </citation>
    <scope>NUCLEOTIDE SEQUENCE</scope>
</reference>
<evidence type="ECO:0000313" key="3">
    <source>
        <dbReference type="Proteomes" id="UP001174909"/>
    </source>
</evidence>
<dbReference type="EMBL" id="CASHTH010001703">
    <property type="protein sequence ID" value="CAI8018681.1"/>
    <property type="molecule type" value="Genomic_DNA"/>
</dbReference>
<dbReference type="Proteomes" id="UP001174909">
    <property type="component" value="Unassembled WGS sequence"/>
</dbReference>
<dbReference type="SUPFAM" id="SSF69118">
    <property type="entry name" value="AhpD-like"/>
    <property type="match status" value="1"/>
</dbReference>
<proteinExistence type="predicted"/>
<dbReference type="Gene3D" id="1.20.1290.10">
    <property type="entry name" value="AhpD-like"/>
    <property type="match status" value="1"/>
</dbReference>
<sequence length="106" mass="11811">MTQPAARTVMQEVSPKLAELSADVLFGDVWERPELSKRDRSLITVATLTALYRTDQLRGHIGRALDNGVTRDEISEVITHMAFYAGWPVAANAVRIAKEVFEERGV</sequence>
<evidence type="ECO:0000259" key="1">
    <source>
        <dbReference type="Pfam" id="PF02627"/>
    </source>
</evidence>
<accession>A0AA35RYQ0</accession>